<proteinExistence type="predicted"/>
<dbReference type="Gene3D" id="3.30.70.1210">
    <property type="entry name" value="Crispr-associated protein, domain 2"/>
    <property type="match status" value="1"/>
</dbReference>
<name>A0A917IVM1_9MICC</name>
<comment type="caution">
    <text evidence="1">The sequence shown here is derived from an EMBL/GenBank/DDBJ whole genome shotgun (WGS) entry which is preliminary data.</text>
</comment>
<dbReference type="CDD" id="cd09727">
    <property type="entry name" value="Cas6_I-E"/>
    <property type="match status" value="1"/>
</dbReference>
<keyword evidence="2" id="KW-1185">Reference proteome</keyword>
<accession>A0A917IVM1</accession>
<dbReference type="SUPFAM" id="SSF117987">
    <property type="entry name" value="CRISPR-associated protein"/>
    <property type="match status" value="2"/>
</dbReference>
<gene>
    <name evidence="1" type="primary">cse3</name>
    <name evidence="1" type="ORF">GCM10007359_17730</name>
</gene>
<dbReference type="RefSeq" id="WP_188360016.1">
    <property type="nucleotide sequence ID" value="NZ_BMDC01000003.1"/>
</dbReference>
<dbReference type="Proteomes" id="UP000600171">
    <property type="component" value="Unassembled WGS sequence"/>
</dbReference>
<dbReference type="InterPro" id="IPR010179">
    <property type="entry name" value="CRISPR-assoc_prot_Cse3"/>
</dbReference>
<dbReference type="NCBIfam" id="TIGR01907">
    <property type="entry name" value="casE_Cse3"/>
    <property type="match status" value="1"/>
</dbReference>
<sequence length="226" mass="25536">MSYFSRILLNPQRREARKLIASPQAMHAAVLAAFPPREEAGSDSRVLWRLDRQGHGFVLYVQSPEQPDLRHLQEAAGWETQPAETVHLGRLLQKLENGQQWAFRYTGNPVKSLPVESGKRGRVVPHVTVEQQIGWLIHKAPQWGFRIATDPELETPLVNVGERLDQKFSRKNPHDEGRRGTVTLRQVQFTGVLEITDSELFKESVLKGMGKGKAYGCGLLTLRNNS</sequence>
<organism evidence="1 2">
    <name type="scientific">Rothia aerolata</name>
    <dbReference type="NCBI Taxonomy" id="1812262"/>
    <lineage>
        <taxon>Bacteria</taxon>
        <taxon>Bacillati</taxon>
        <taxon>Actinomycetota</taxon>
        <taxon>Actinomycetes</taxon>
        <taxon>Micrococcales</taxon>
        <taxon>Micrococcaceae</taxon>
        <taxon>Rothia</taxon>
    </lineage>
</organism>
<protein>
    <submittedName>
        <fullName evidence="1">Type I-E CRISPR-associated protein Cas6/Cse3/CasE</fullName>
    </submittedName>
</protein>
<dbReference type="Pfam" id="PF08798">
    <property type="entry name" value="CRISPR_assoc"/>
    <property type="match status" value="1"/>
</dbReference>
<dbReference type="AlphaFoldDB" id="A0A917IVM1"/>
<evidence type="ECO:0000313" key="1">
    <source>
        <dbReference type="EMBL" id="GGH64953.1"/>
    </source>
</evidence>
<dbReference type="Gene3D" id="3.30.70.1200">
    <property type="entry name" value="Crispr-associated protein, domain 1"/>
    <property type="match status" value="1"/>
</dbReference>
<reference evidence="1 2" key="1">
    <citation type="journal article" date="2014" name="Int. J. Syst. Evol. Microbiol.">
        <title>Complete genome sequence of Corynebacterium casei LMG S-19264T (=DSM 44701T), isolated from a smear-ripened cheese.</title>
        <authorList>
            <consortium name="US DOE Joint Genome Institute (JGI-PGF)"/>
            <person name="Walter F."/>
            <person name="Albersmeier A."/>
            <person name="Kalinowski J."/>
            <person name="Ruckert C."/>
        </authorList>
    </citation>
    <scope>NUCLEOTIDE SEQUENCE [LARGE SCALE GENOMIC DNA]</scope>
    <source>
        <strain evidence="1 2">CCM 8669</strain>
    </source>
</reference>
<dbReference type="SMART" id="SM01101">
    <property type="entry name" value="CRISPR_assoc"/>
    <property type="match status" value="1"/>
</dbReference>
<dbReference type="EMBL" id="BMDC01000003">
    <property type="protein sequence ID" value="GGH64953.1"/>
    <property type="molecule type" value="Genomic_DNA"/>
</dbReference>
<evidence type="ECO:0000313" key="2">
    <source>
        <dbReference type="Proteomes" id="UP000600171"/>
    </source>
</evidence>